<evidence type="ECO:0000256" key="1">
    <source>
        <dbReference type="SAM" id="MobiDB-lite"/>
    </source>
</evidence>
<organism evidence="2 3">
    <name type="scientific">Gossypium schwendimanii</name>
    <name type="common">Cotton</name>
    <dbReference type="NCBI Taxonomy" id="34291"/>
    <lineage>
        <taxon>Eukaryota</taxon>
        <taxon>Viridiplantae</taxon>
        <taxon>Streptophyta</taxon>
        <taxon>Embryophyta</taxon>
        <taxon>Tracheophyta</taxon>
        <taxon>Spermatophyta</taxon>
        <taxon>Magnoliopsida</taxon>
        <taxon>eudicotyledons</taxon>
        <taxon>Gunneridae</taxon>
        <taxon>Pentapetalae</taxon>
        <taxon>rosids</taxon>
        <taxon>malvids</taxon>
        <taxon>Malvales</taxon>
        <taxon>Malvaceae</taxon>
        <taxon>Malvoideae</taxon>
        <taxon>Gossypium</taxon>
    </lineage>
</organism>
<evidence type="ECO:0000313" key="2">
    <source>
        <dbReference type="EMBL" id="MBA0868464.1"/>
    </source>
</evidence>
<evidence type="ECO:0008006" key="4">
    <source>
        <dbReference type="Google" id="ProtNLM"/>
    </source>
</evidence>
<dbReference type="EMBL" id="JABFAF010000010">
    <property type="protein sequence ID" value="MBA0868464.1"/>
    <property type="molecule type" value="Genomic_DNA"/>
</dbReference>
<dbReference type="Proteomes" id="UP000593576">
    <property type="component" value="Unassembled WGS sequence"/>
</dbReference>
<gene>
    <name evidence="2" type="ORF">Goshw_014052</name>
</gene>
<name>A0A7J9MBY7_GOSSC</name>
<dbReference type="AlphaFoldDB" id="A0A7J9MBY7"/>
<proteinExistence type="predicted"/>
<accession>A0A7J9MBY7</accession>
<protein>
    <recommendedName>
        <fullName evidence="4">DUF4283 domain-containing protein</fullName>
    </recommendedName>
</protein>
<keyword evidence="3" id="KW-1185">Reference proteome</keyword>
<dbReference type="OrthoDB" id="10285329at2759"/>
<comment type="caution">
    <text evidence="2">The sequence shown here is derived from an EMBL/GenBank/DDBJ whole genome shotgun (WGS) entry which is preliminary data.</text>
</comment>
<sequence>VSFDGGRVSKTNGSRQEVEFVLDPNKAQVDEINNDLCMVEKLLGERVINFSTRESTLLSLWRPIQAAHIKPIGDNGSYIIHFFHPVDLKKMPSVCYLCGITMHNELNYRELLELREHDVNNRWRHNSNNQGMWDYEAKNQDSNDNYPMSKLRIVNNVIAYPKLLKFKSVIGCSKSHVGHEGIGCEGLLEGEQENLDGSQVGEESSGVNKENEAMKIG</sequence>
<feature type="region of interest" description="Disordered" evidence="1">
    <location>
        <begin position="196"/>
        <end position="217"/>
    </location>
</feature>
<feature type="non-terminal residue" evidence="2">
    <location>
        <position position="1"/>
    </location>
</feature>
<evidence type="ECO:0000313" key="3">
    <source>
        <dbReference type="Proteomes" id="UP000593576"/>
    </source>
</evidence>
<reference evidence="2 3" key="1">
    <citation type="journal article" date="2019" name="Genome Biol. Evol.">
        <title>Insights into the evolution of the New World diploid cottons (Gossypium, subgenus Houzingenia) based on genome sequencing.</title>
        <authorList>
            <person name="Grover C.E."/>
            <person name="Arick M.A. 2nd"/>
            <person name="Thrash A."/>
            <person name="Conover J.L."/>
            <person name="Sanders W.S."/>
            <person name="Peterson D.G."/>
            <person name="Frelichowski J.E."/>
            <person name="Scheffler J.A."/>
            <person name="Scheffler B.E."/>
            <person name="Wendel J.F."/>
        </authorList>
    </citation>
    <scope>NUCLEOTIDE SEQUENCE [LARGE SCALE GENOMIC DNA]</scope>
    <source>
        <strain evidence="2">1</strain>
        <tissue evidence="2">Leaf</tissue>
    </source>
</reference>